<dbReference type="Proteomes" id="UP000236291">
    <property type="component" value="Unassembled WGS sequence"/>
</dbReference>
<dbReference type="AlphaFoldDB" id="A0A2K3KZM6"/>
<accession>A0A2K3KZM6</accession>
<protein>
    <submittedName>
        <fullName evidence="1">Uncharacterized protein</fullName>
    </submittedName>
</protein>
<sequence>MPPNKNAAAETPCTMSSNLRIMCKESMETAGRMAVMIWLLWNNRNQWLWNHEKKYATQLGWVYKPFICGKIGIEHNAVTTVQ</sequence>
<dbReference type="EMBL" id="ASHM01023720">
    <property type="protein sequence ID" value="PNX71733.1"/>
    <property type="molecule type" value="Genomic_DNA"/>
</dbReference>
<gene>
    <name evidence="1" type="ORF">L195_g027616</name>
</gene>
<evidence type="ECO:0000313" key="1">
    <source>
        <dbReference type="EMBL" id="PNX71733.1"/>
    </source>
</evidence>
<name>A0A2K3KZM6_TRIPR</name>
<comment type="caution">
    <text evidence="1">The sequence shown here is derived from an EMBL/GenBank/DDBJ whole genome shotgun (WGS) entry which is preliminary data.</text>
</comment>
<reference evidence="1 2" key="1">
    <citation type="journal article" date="2014" name="Am. J. Bot.">
        <title>Genome assembly and annotation for red clover (Trifolium pratense; Fabaceae).</title>
        <authorList>
            <person name="Istvanek J."/>
            <person name="Jaros M."/>
            <person name="Krenek A."/>
            <person name="Repkova J."/>
        </authorList>
    </citation>
    <scope>NUCLEOTIDE SEQUENCE [LARGE SCALE GENOMIC DNA]</scope>
    <source>
        <strain evidence="2">cv. Tatra</strain>
        <tissue evidence="1">Young leaves</tissue>
    </source>
</reference>
<proteinExistence type="predicted"/>
<reference evidence="1 2" key="2">
    <citation type="journal article" date="2017" name="Front. Plant Sci.">
        <title>Gene Classification and Mining of Molecular Markers Useful in Red Clover (Trifolium pratense) Breeding.</title>
        <authorList>
            <person name="Istvanek J."/>
            <person name="Dluhosova J."/>
            <person name="Dluhos P."/>
            <person name="Patkova L."/>
            <person name="Nedelnik J."/>
            <person name="Repkova J."/>
        </authorList>
    </citation>
    <scope>NUCLEOTIDE SEQUENCE [LARGE SCALE GENOMIC DNA]</scope>
    <source>
        <strain evidence="2">cv. Tatra</strain>
        <tissue evidence="1">Young leaves</tissue>
    </source>
</reference>
<evidence type="ECO:0000313" key="2">
    <source>
        <dbReference type="Proteomes" id="UP000236291"/>
    </source>
</evidence>
<organism evidence="1 2">
    <name type="scientific">Trifolium pratense</name>
    <name type="common">Red clover</name>
    <dbReference type="NCBI Taxonomy" id="57577"/>
    <lineage>
        <taxon>Eukaryota</taxon>
        <taxon>Viridiplantae</taxon>
        <taxon>Streptophyta</taxon>
        <taxon>Embryophyta</taxon>
        <taxon>Tracheophyta</taxon>
        <taxon>Spermatophyta</taxon>
        <taxon>Magnoliopsida</taxon>
        <taxon>eudicotyledons</taxon>
        <taxon>Gunneridae</taxon>
        <taxon>Pentapetalae</taxon>
        <taxon>rosids</taxon>
        <taxon>fabids</taxon>
        <taxon>Fabales</taxon>
        <taxon>Fabaceae</taxon>
        <taxon>Papilionoideae</taxon>
        <taxon>50 kb inversion clade</taxon>
        <taxon>NPAAA clade</taxon>
        <taxon>Hologalegina</taxon>
        <taxon>IRL clade</taxon>
        <taxon>Trifolieae</taxon>
        <taxon>Trifolium</taxon>
    </lineage>
</organism>